<keyword evidence="2" id="KW-0472">Membrane</keyword>
<keyword evidence="2" id="KW-0812">Transmembrane</keyword>
<evidence type="ECO:0000256" key="2">
    <source>
        <dbReference type="SAM" id="Phobius"/>
    </source>
</evidence>
<dbReference type="PANTHER" id="PTHR37451:SF4">
    <property type="entry name" value="MARVEL DOMAIN-CONTAINING PROTEIN"/>
    <property type="match status" value="1"/>
</dbReference>
<evidence type="ECO:0000313" key="3">
    <source>
        <dbReference type="EMBL" id="KAF2747648.1"/>
    </source>
</evidence>
<feature type="transmembrane region" description="Helical" evidence="2">
    <location>
        <begin position="12"/>
        <end position="32"/>
    </location>
</feature>
<evidence type="ECO:0008006" key="5">
    <source>
        <dbReference type="Google" id="ProtNLM"/>
    </source>
</evidence>
<accession>A0A6A6VAL1</accession>
<gene>
    <name evidence="3" type="ORF">M011DRAFT_50150</name>
</gene>
<feature type="compositionally biased region" description="Low complexity" evidence="1">
    <location>
        <begin position="223"/>
        <end position="240"/>
    </location>
</feature>
<feature type="transmembrane region" description="Helical" evidence="2">
    <location>
        <begin position="38"/>
        <end position="61"/>
    </location>
</feature>
<feature type="transmembrane region" description="Helical" evidence="2">
    <location>
        <begin position="73"/>
        <end position="95"/>
    </location>
</feature>
<dbReference type="PANTHER" id="PTHR37451">
    <property type="entry name" value="MARVEL DOMAIN"/>
    <property type="match status" value="1"/>
</dbReference>
<organism evidence="3 4">
    <name type="scientific">Sporormia fimetaria CBS 119925</name>
    <dbReference type="NCBI Taxonomy" id="1340428"/>
    <lineage>
        <taxon>Eukaryota</taxon>
        <taxon>Fungi</taxon>
        <taxon>Dikarya</taxon>
        <taxon>Ascomycota</taxon>
        <taxon>Pezizomycotina</taxon>
        <taxon>Dothideomycetes</taxon>
        <taxon>Pleosporomycetidae</taxon>
        <taxon>Pleosporales</taxon>
        <taxon>Sporormiaceae</taxon>
        <taxon>Sporormia</taxon>
    </lineage>
</organism>
<feature type="compositionally biased region" description="Low complexity" evidence="1">
    <location>
        <begin position="202"/>
        <end position="215"/>
    </location>
</feature>
<name>A0A6A6VAL1_9PLEO</name>
<feature type="region of interest" description="Disordered" evidence="1">
    <location>
        <begin position="180"/>
        <end position="283"/>
    </location>
</feature>
<evidence type="ECO:0000256" key="1">
    <source>
        <dbReference type="SAM" id="MobiDB-lite"/>
    </source>
</evidence>
<proteinExistence type="predicted"/>
<reference evidence="3" key="1">
    <citation type="journal article" date="2020" name="Stud. Mycol.">
        <title>101 Dothideomycetes genomes: a test case for predicting lifestyles and emergence of pathogens.</title>
        <authorList>
            <person name="Haridas S."/>
            <person name="Albert R."/>
            <person name="Binder M."/>
            <person name="Bloem J."/>
            <person name="Labutti K."/>
            <person name="Salamov A."/>
            <person name="Andreopoulos B."/>
            <person name="Baker S."/>
            <person name="Barry K."/>
            <person name="Bills G."/>
            <person name="Bluhm B."/>
            <person name="Cannon C."/>
            <person name="Castanera R."/>
            <person name="Culley D."/>
            <person name="Daum C."/>
            <person name="Ezra D."/>
            <person name="Gonzalez J."/>
            <person name="Henrissat B."/>
            <person name="Kuo A."/>
            <person name="Liang C."/>
            <person name="Lipzen A."/>
            <person name="Lutzoni F."/>
            <person name="Magnuson J."/>
            <person name="Mondo S."/>
            <person name="Nolan M."/>
            <person name="Ohm R."/>
            <person name="Pangilinan J."/>
            <person name="Park H.-J."/>
            <person name="Ramirez L."/>
            <person name="Alfaro M."/>
            <person name="Sun H."/>
            <person name="Tritt A."/>
            <person name="Yoshinaga Y."/>
            <person name="Zwiers L.-H."/>
            <person name="Turgeon B."/>
            <person name="Goodwin S."/>
            <person name="Spatafora J."/>
            <person name="Crous P."/>
            <person name="Grigoriev I."/>
        </authorList>
    </citation>
    <scope>NUCLEOTIDE SEQUENCE</scope>
    <source>
        <strain evidence="3">CBS 119925</strain>
    </source>
</reference>
<keyword evidence="4" id="KW-1185">Reference proteome</keyword>
<dbReference type="AlphaFoldDB" id="A0A6A6VAL1"/>
<evidence type="ECO:0000313" key="4">
    <source>
        <dbReference type="Proteomes" id="UP000799440"/>
    </source>
</evidence>
<dbReference type="EMBL" id="MU006572">
    <property type="protein sequence ID" value="KAF2747648.1"/>
    <property type="molecule type" value="Genomic_DNA"/>
</dbReference>
<sequence>MTQGNVLPLPRWTLIVHGLQIILAIIILGLDAYGIHYIAYNALIFSLVTCILTLGICAYIIGTTLFLNKLYNAYIVLALHLFMIIFWIVDLGLVANLARLWSNPLYAELATLAYTSDYDYYFDDYSVKRRSTGSLHKRDTTTGAYYGALCAGAVFAAAQFALWILSAVFVAMYLNKRRSEATPATGQPPVETKHETVPPPQQQQQQPQPQYQQSPQPYPVQPHYPQQQPQQQYNPYPQDPVSREATVSPVSSAPGYHTGGFNPNVPEMAHGYPGNASELPQNR</sequence>
<dbReference type="Proteomes" id="UP000799440">
    <property type="component" value="Unassembled WGS sequence"/>
</dbReference>
<keyword evidence="2" id="KW-1133">Transmembrane helix</keyword>
<protein>
    <recommendedName>
        <fullName evidence="5">MARVEL domain-containing protein</fullName>
    </recommendedName>
</protein>
<dbReference type="OrthoDB" id="5325022at2759"/>
<feature type="transmembrane region" description="Helical" evidence="2">
    <location>
        <begin position="144"/>
        <end position="174"/>
    </location>
</feature>